<evidence type="ECO:0000313" key="2">
    <source>
        <dbReference type="EMBL" id="CAJ62384.1"/>
    </source>
</evidence>
<feature type="domain" description="N-acetyltransferase" evidence="1">
    <location>
        <begin position="1"/>
        <end position="153"/>
    </location>
</feature>
<organism evidence="2 3">
    <name type="scientific">Frankia alni (strain DSM 45986 / CECT 9034 / ACN14a)</name>
    <dbReference type="NCBI Taxonomy" id="326424"/>
    <lineage>
        <taxon>Bacteria</taxon>
        <taxon>Bacillati</taxon>
        <taxon>Actinomycetota</taxon>
        <taxon>Actinomycetes</taxon>
        <taxon>Frankiales</taxon>
        <taxon>Frankiaceae</taxon>
        <taxon>Frankia</taxon>
    </lineage>
</organism>
<reference evidence="2 3" key="1">
    <citation type="journal article" date="2007" name="Genome Res.">
        <title>Genome characteristics of facultatively symbiotic Frankia sp. strains reflect host range and host plant biogeography.</title>
        <authorList>
            <person name="Normand P."/>
            <person name="Lapierre P."/>
            <person name="Tisa L.S."/>
            <person name="Gogarten J.P."/>
            <person name="Alloisio N."/>
            <person name="Bagnarol E."/>
            <person name="Bassi C.A."/>
            <person name="Berry A.M."/>
            <person name="Bickhart D.M."/>
            <person name="Choisne N."/>
            <person name="Couloux A."/>
            <person name="Cournoyer B."/>
            <person name="Cruveiller S."/>
            <person name="Daubin V."/>
            <person name="Demange N."/>
            <person name="Francino M.P."/>
            <person name="Goltsman E."/>
            <person name="Huang Y."/>
            <person name="Kopp O.R."/>
            <person name="Labarre L."/>
            <person name="Lapidus A."/>
            <person name="Lavire C."/>
            <person name="Marechal J."/>
            <person name="Martinez M."/>
            <person name="Mastronunzio J.E."/>
            <person name="Mullin B.C."/>
            <person name="Niemann J."/>
            <person name="Pujic P."/>
            <person name="Rawnsley T."/>
            <person name="Rouy Z."/>
            <person name="Schenowitz C."/>
            <person name="Sellstedt A."/>
            <person name="Tavares F."/>
            <person name="Tomkins J.P."/>
            <person name="Vallenet D."/>
            <person name="Valverde C."/>
            <person name="Wall L.G."/>
            <person name="Wang Y."/>
            <person name="Medigue C."/>
            <person name="Benson D.R."/>
        </authorList>
    </citation>
    <scope>NUCLEOTIDE SEQUENCE [LARGE SCALE GENOMIC DNA]</scope>
    <source>
        <strain evidence="3">DSM 45986 / CECT 9034 / ACN14a</strain>
    </source>
</reference>
<evidence type="ECO:0000259" key="1">
    <source>
        <dbReference type="PROSITE" id="PS51186"/>
    </source>
</evidence>
<dbReference type="STRING" id="326424.FRAAL3741"/>
<dbReference type="CDD" id="cd04301">
    <property type="entry name" value="NAT_SF"/>
    <property type="match status" value="1"/>
</dbReference>
<gene>
    <name evidence="2" type="ordered locus">FRAAL3741</name>
</gene>
<dbReference type="SUPFAM" id="SSF55729">
    <property type="entry name" value="Acyl-CoA N-acyltransferases (Nat)"/>
    <property type="match status" value="1"/>
</dbReference>
<proteinExistence type="predicted"/>
<sequence>MRWRRPGGADQARVLAVLDDWWGALGGEAGSRQRALLLPRLFFQHFADTSLLGEATDGRLTAFLIGFRSAAQPDAAYIHFVGVDPALRRRGVAAGLYRWFFAQAAAGGARRVDAITSPGNATSVAFHTAIGFRIIPGRRTVDGVDVQVDYDGPGLHRIAFTRPLTPADTARASES</sequence>
<evidence type="ECO:0000313" key="3">
    <source>
        <dbReference type="Proteomes" id="UP000000657"/>
    </source>
</evidence>
<dbReference type="Proteomes" id="UP000000657">
    <property type="component" value="Chromosome"/>
</dbReference>
<dbReference type="PIRSF" id="PIRSF037663">
    <property type="entry name" value="Acetyltransf_GNAT_prd"/>
    <property type="match status" value="1"/>
</dbReference>
<dbReference type="InterPro" id="IPR016181">
    <property type="entry name" value="Acyl_CoA_acyltransferase"/>
</dbReference>
<dbReference type="eggNOG" id="COG0456">
    <property type="taxonomic scope" value="Bacteria"/>
</dbReference>
<dbReference type="HOGENOM" id="CLU_117563_0_0_11"/>
<name>Q0RJC8_FRAAA</name>
<dbReference type="GO" id="GO:0016747">
    <property type="term" value="F:acyltransferase activity, transferring groups other than amino-acyl groups"/>
    <property type="evidence" value="ECO:0007669"/>
    <property type="project" value="InterPro"/>
</dbReference>
<dbReference type="InterPro" id="IPR000182">
    <property type="entry name" value="GNAT_dom"/>
</dbReference>
<accession>Q0RJC8</accession>
<dbReference type="EMBL" id="CT573213">
    <property type="protein sequence ID" value="CAJ62384.1"/>
    <property type="molecule type" value="Genomic_DNA"/>
</dbReference>
<dbReference type="InterPro" id="IPR017255">
    <property type="entry name" value="AcTrfase_GNAT_prd"/>
</dbReference>
<dbReference type="Gene3D" id="3.40.630.30">
    <property type="match status" value="1"/>
</dbReference>
<protein>
    <recommendedName>
        <fullName evidence="1">N-acetyltransferase domain-containing protein</fullName>
    </recommendedName>
</protein>
<keyword evidence="3" id="KW-1185">Reference proteome</keyword>
<dbReference type="Pfam" id="PF00583">
    <property type="entry name" value="Acetyltransf_1"/>
    <property type="match status" value="1"/>
</dbReference>
<dbReference type="PROSITE" id="PS51186">
    <property type="entry name" value="GNAT"/>
    <property type="match status" value="1"/>
</dbReference>
<dbReference type="AlphaFoldDB" id="Q0RJC8"/>
<dbReference type="KEGG" id="fal:FRAAL3741"/>